<evidence type="ECO:0000256" key="1">
    <source>
        <dbReference type="ARBA" id="ARBA00004325"/>
    </source>
</evidence>
<comment type="similarity">
    <text evidence="2">Belongs to the ATPase F chain family.</text>
</comment>
<name>A0A6A4WME6_AMPAM</name>
<evidence type="ECO:0000256" key="7">
    <source>
        <dbReference type="ARBA" id="ARBA00023128"/>
    </source>
</evidence>
<keyword evidence="8 10" id="KW-0472">Membrane</keyword>
<evidence type="ECO:0000313" key="12">
    <source>
        <dbReference type="Proteomes" id="UP000440578"/>
    </source>
</evidence>
<evidence type="ECO:0000256" key="9">
    <source>
        <dbReference type="ARBA" id="ARBA00023310"/>
    </source>
</evidence>
<keyword evidence="9" id="KW-0066">ATP synthesis</keyword>
<proteinExistence type="inferred from homology"/>
<keyword evidence="4" id="KW-0138">CF(0)</keyword>
<dbReference type="GO" id="GO:0045259">
    <property type="term" value="C:proton-transporting ATP synthase complex"/>
    <property type="evidence" value="ECO:0007669"/>
    <property type="project" value="UniProtKB-KW"/>
</dbReference>
<dbReference type="GO" id="GO:0031966">
    <property type="term" value="C:mitochondrial membrane"/>
    <property type="evidence" value="ECO:0007669"/>
    <property type="project" value="UniProtKB-SubCell"/>
</dbReference>
<keyword evidence="6" id="KW-0406">Ion transport</keyword>
<sequence length="108" mass="12491">MGFGEYPAEYNAKVHGPYDPARWYGKVDTPLAQTKLGELGAWLGRRQKSPQAVTAAVSRGYWRWLHKYVHPKRSGLTPFLQVIAASSAFFYVLNYTKIKAHRIHKYHW</sequence>
<evidence type="ECO:0000256" key="3">
    <source>
        <dbReference type="ARBA" id="ARBA00022448"/>
    </source>
</evidence>
<comment type="subcellular location">
    <subcellularLocation>
        <location evidence="1">Mitochondrion membrane</location>
    </subcellularLocation>
</comment>
<feature type="transmembrane region" description="Helical" evidence="10">
    <location>
        <begin position="75"/>
        <end position="93"/>
    </location>
</feature>
<evidence type="ECO:0000256" key="5">
    <source>
        <dbReference type="ARBA" id="ARBA00022781"/>
    </source>
</evidence>
<dbReference type="OrthoDB" id="8921675at2759"/>
<dbReference type="PANTHER" id="PTHR13080:SF20">
    <property type="entry name" value="ATP SYNTHASE SUBUNIT F, MITOCHONDRIAL-RELATED"/>
    <property type="match status" value="1"/>
</dbReference>
<evidence type="ECO:0000313" key="11">
    <source>
        <dbReference type="EMBL" id="KAF0308557.1"/>
    </source>
</evidence>
<reference evidence="11 12" key="1">
    <citation type="submission" date="2019-07" db="EMBL/GenBank/DDBJ databases">
        <title>Draft genome assembly of a fouling barnacle, Amphibalanus amphitrite (Darwin, 1854): The first reference genome for Thecostraca.</title>
        <authorList>
            <person name="Kim W."/>
        </authorList>
    </citation>
    <scope>NUCLEOTIDE SEQUENCE [LARGE SCALE GENOMIC DNA]</scope>
    <source>
        <strain evidence="11">SNU_AA5</strain>
        <tissue evidence="11">Soma without cirri and trophi</tissue>
    </source>
</reference>
<evidence type="ECO:0000256" key="10">
    <source>
        <dbReference type="SAM" id="Phobius"/>
    </source>
</evidence>
<dbReference type="Pfam" id="PF10206">
    <property type="entry name" value="WRW"/>
    <property type="match status" value="1"/>
</dbReference>
<gene>
    <name evidence="11" type="ORF">FJT64_020243</name>
</gene>
<dbReference type="GO" id="GO:0042776">
    <property type="term" value="P:proton motive force-driven mitochondrial ATP synthesis"/>
    <property type="evidence" value="ECO:0007669"/>
    <property type="project" value="TreeGrafter"/>
</dbReference>
<keyword evidence="10" id="KW-1133">Transmembrane helix</keyword>
<keyword evidence="12" id="KW-1185">Reference proteome</keyword>
<evidence type="ECO:0000256" key="6">
    <source>
        <dbReference type="ARBA" id="ARBA00023065"/>
    </source>
</evidence>
<dbReference type="GO" id="GO:0046933">
    <property type="term" value="F:proton-transporting ATP synthase activity, rotational mechanism"/>
    <property type="evidence" value="ECO:0007669"/>
    <property type="project" value="TreeGrafter"/>
</dbReference>
<dbReference type="PANTHER" id="PTHR13080">
    <property type="entry name" value="ATP SYNTHASE F CHAIN, MITOCHONDRIAL-RELATED"/>
    <property type="match status" value="1"/>
</dbReference>
<evidence type="ECO:0000256" key="8">
    <source>
        <dbReference type="ARBA" id="ARBA00023136"/>
    </source>
</evidence>
<dbReference type="Proteomes" id="UP000440578">
    <property type="component" value="Unassembled WGS sequence"/>
</dbReference>
<accession>A0A6A4WME6</accession>
<dbReference type="EMBL" id="VIIS01000478">
    <property type="protein sequence ID" value="KAF0308557.1"/>
    <property type="molecule type" value="Genomic_DNA"/>
</dbReference>
<keyword evidence="7" id="KW-0496">Mitochondrion</keyword>
<keyword evidence="3" id="KW-0813">Transport</keyword>
<keyword evidence="5" id="KW-0375">Hydrogen ion transport</keyword>
<keyword evidence="10" id="KW-0812">Transmembrane</keyword>
<protein>
    <submittedName>
        <fullName evidence="11">Putative ATP synthase subunit f, mitochondrial</fullName>
    </submittedName>
</protein>
<dbReference type="AlphaFoldDB" id="A0A6A4WME6"/>
<comment type="caution">
    <text evidence="11">The sequence shown here is derived from an EMBL/GenBank/DDBJ whole genome shotgun (WGS) entry which is preliminary data.</text>
</comment>
<evidence type="ECO:0000256" key="2">
    <source>
        <dbReference type="ARBA" id="ARBA00005895"/>
    </source>
</evidence>
<dbReference type="InterPro" id="IPR019344">
    <property type="entry name" value="F1F0-ATPsyn_F_prd"/>
</dbReference>
<organism evidence="11 12">
    <name type="scientific">Amphibalanus amphitrite</name>
    <name type="common">Striped barnacle</name>
    <name type="synonym">Balanus amphitrite</name>
    <dbReference type="NCBI Taxonomy" id="1232801"/>
    <lineage>
        <taxon>Eukaryota</taxon>
        <taxon>Metazoa</taxon>
        <taxon>Ecdysozoa</taxon>
        <taxon>Arthropoda</taxon>
        <taxon>Crustacea</taxon>
        <taxon>Multicrustacea</taxon>
        <taxon>Cirripedia</taxon>
        <taxon>Thoracica</taxon>
        <taxon>Thoracicalcarea</taxon>
        <taxon>Balanomorpha</taxon>
        <taxon>Balanoidea</taxon>
        <taxon>Balanidae</taxon>
        <taxon>Amphibalaninae</taxon>
        <taxon>Amphibalanus</taxon>
    </lineage>
</organism>
<evidence type="ECO:0000256" key="4">
    <source>
        <dbReference type="ARBA" id="ARBA00022547"/>
    </source>
</evidence>